<evidence type="ECO:0000256" key="2">
    <source>
        <dbReference type="ARBA" id="ARBA00022475"/>
    </source>
</evidence>
<dbReference type="InterPro" id="IPR052536">
    <property type="entry name" value="ABC-4_Integral_Memb_Prot"/>
</dbReference>
<feature type="domain" description="ABC3 transporter permease C-terminal" evidence="7">
    <location>
        <begin position="65"/>
        <end position="184"/>
    </location>
</feature>
<comment type="subcellular location">
    <subcellularLocation>
        <location evidence="1">Cell membrane</location>
        <topology evidence="1">Multi-pass membrane protein</topology>
    </subcellularLocation>
</comment>
<feature type="transmembrane region" description="Helical" evidence="6">
    <location>
        <begin position="228"/>
        <end position="255"/>
    </location>
</feature>
<organism evidence="8 9">
    <name type="scientific">Candidatus Faecivivens stercoripullorum</name>
    <dbReference type="NCBI Taxonomy" id="2840805"/>
    <lineage>
        <taxon>Bacteria</taxon>
        <taxon>Bacillati</taxon>
        <taxon>Bacillota</taxon>
        <taxon>Clostridia</taxon>
        <taxon>Eubacteriales</taxon>
        <taxon>Oscillospiraceae</taxon>
        <taxon>Oscillospiraceae incertae sedis</taxon>
        <taxon>Candidatus Faecivivens</taxon>
    </lineage>
</organism>
<feature type="transmembrane region" description="Helical" evidence="6">
    <location>
        <begin position="287"/>
        <end position="312"/>
    </location>
</feature>
<dbReference type="EMBL" id="DVLW01000204">
    <property type="protein sequence ID" value="HIT95016.1"/>
    <property type="molecule type" value="Genomic_DNA"/>
</dbReference>
<reference evidence="8" key="1">
    <citation type="submission" date="2020-10" db="EMBL/GenBank/DDBJ databases">
        <authorList>
            <person name="Gilroy R."/>
        </authorList>
    </citation>
    <scope>NUCLEOTIDE SEQUENCE</scope>
    <source>
        <strain evidence="8">ChiBcec7-5410</strain>
    </source>
</reference>
<feature type="non-terminal residue" evidence="8">
    <location>
        <position position="432"/>
    </location>
</feature>
<feature type="transmembrane region" description="Helical" evidence="6">
    <location>
        <begin position="150"/>
        <end position="180"/>
    </location>
</feature>
<dbReference type="Proteomes" id="UP000824160">
    <property type="component" value="Unassembled WGS sequence"/>
</dbReference>
<evidence type="ECO:0000256" key="3">
    <source>
        <dbReference type="ARBA" id="ARBA00022692"/>
    </source>
</evidence>
<dbReference type="GO" id="GO:0005886">
    <property type="term" value="C:plasma membrane"/>
    <property type="evidence" value="ECO:0007669"/>
    <property type="project" value="UniProtKB-SubCell"/>
</dbReference>
<evidence type="ECO:0000256" key="5">
    <source>
        <dbReference type="ARBA" id="ARBA00023136"/>
    </source>
</evidence>
<dbReference type="PANTHER" id="PTHR46795">
    <property type="entry name" value="ABC TRANSPORTER PERMEASE-RELATED-RELATED"/>
    <property type="match status" value="1"/>
</dbReference>
<evidence type="ECO:0000259" key="7">
    <source>
        <dbReference type="Pfam" id="PF02687"/>
    </source>
</evidence>
<evidence type="ECO:0000313" key="9">
    <source>
        <dbReference type="Proteomes" id="UP000824160"/>
    </source>
</evidence>
<feature type="transmembrane region" description="Helical" evidence="6">
    <location>
        <begin position="201"/>
        <end position="222"/>
    </location>
</feature>
<comment type="caution">
    <text evidence="8">The sequence shown here is derived from an EMBL/GenBank/DDBJ whole genome shotgun (WGS) entry which is preliminary data.</text>
</comment>
<dbReference type="PANTHER" id="PTHR46795:SF3">
    <property type="entry name" value="ABC TRANSPORTER PERMEASE"/>
    <property type="match status" value="1"/>
</dbReference>
<evidence type="ECO:0000256" key="6">
    <source>
        <dbReference type="SAM" id="Phobius"/>
    </source>
</evidence>
<evidence type="ECO:0000256" key="1">
    <source>
        <dbReference type="ARBA" id="ARBA00004651"/>
    </source>
</evidence>
<dbReference type="InterPro" id="IPR003838">
    <property type="entry name" value="ABC3_permease_C"/>
</dbReference>
<evidence type="ECO:0000256" key="4">
    <source>
        <dbReference type="ARBA" id="ARBA00022989"/>
    </source>
</evidence>
<protein>
    <submittedName>
        <fullName evidence="8">ABC transporter permease</fullName>
    </submittedName>
</protein>
<dbReference type="Pfam" id="PF02687">
    <property type="entry name" value="FtsX"/>
    <property type="match status" value="1"/>
</dbReference>
<keyword evidence="5 6" id="KW-0472">Membrane</keyword>
<feature type="transmembrane region" description="Helical" evidence="6">
    <location>
        <begin position="21"/>
        <end position="39"/>
    </location>
</feature>
<keyword evidence="3 6" id="KW-0812">Transmembrane</keyword>
<accession>A0A9D1H7P1</accession>
<evidence type="ECO:0000313" key="8">
    <source>
        <dbReference type="EMBL" id="HIT95016.1"/>
    </source>
</evidence>
<keyword evidence="2" id="KW-1003">Cell membrane</keyword>
<keyword evidence="4 6" id="KW-1133">Transmembrane helix</keyword>
<proteinExistence type="predicted"/>
<gene>
    <name evidence="8" type="ORF">IAC43_07505</name>
</gene>
<name>A0A9D1H7P1_9FIRM</name>
<feature type="transmembrane region" description="Helical" evidence="6">
    <location>
        <begin position="104"/>
        <end position="130"/>
    </location>
</feature>
<reference evidence="8" key="2">
    <citation type="journal article" date="2021" name="PeerJ">
        <title>Extensive microbial diversity within the chicken gut microbiome revealed by metagenomics and culture.</title>
        <authorList>
            <person name="Gilroy R."/>
            <person name="Ravi A."/>
            <person name="Getino M."/>
            <person name="Pursley I."/>
            <person name="Horton D.L."/>
            <person name="Alikhan N.F."/>
            <person name="Baker D."/>
            <person name="Gharbi K."/>
            <person name="Hall N."/>
            <person name="Watson M."/>
            <person name="Adriaenssens E.M."/>
            <person name="Foster-Nyarko E."/>
            <person name="Jarju S."/>
            <person name="Secka A."/>
            <person name="Antonio M."/>
            <person name="Oren A."/>
            <person name="Chaudhuri R.R."/>
            <person name="La Ragione R."/>
            <person name="Hildebrand F."/>
            <person name="Pallen M.J."/>
        </authorList>
    </citation>
    <scope>NUCLEOTIDE SEQUENCE</scope>
    <source>
        <strain evidence="8">ChiBcec7-5410</strain>
    </source>
</reference>
<dbReference type="AlphaFoldDB" id="A0A9D1H7P1"/>
<feature type="transmembrane region" description="Helical" evidence="6">
    <location>
        <begin position="59"/>
        <end position="83"/>
    </location>
</feature>
<sequence length="432" mass="47766">MRRLFFYIKMAVQNLVSNRRFYLPYSLCCIGTAAMYYIMSDISTNKTLTFERGAAYVQMVMGLGIFVLSVFSVFIICYANSFIIKRRRRELGLYNILGMEKRHIAILMMFETLLLGVGCIAAGLAGGMLFSKLTLLVLAQLLRFGVPMGFTISLPGIVMTSIQFGAIFLICLVVNVYQVLRSSPIELLHAVSKGEREPKGRILLTLFGIATLGGGYALALSVKDPVSALVLFFVAVLLVIFGTFSLFTAGSIVILKLLRKNKRLYYRVGPFTAISGLIYRMKQNAVGMANICILSTMVLVTISTTVSLYVGLSDIIQVQYPYEIETGLNMRNFDTDEPAPPELTEQFYQIVVDTANACTEVTKTETYTHLEFTATRLEPGVYGVDTMNYIDTNIGSVIGFGVITLSDYNSISGQSVTLAPDEVLSFNNFGEQ</sequence>